<dbReference type="AlphaFoldDB" id="A0A2P5FZG9"/>
<dbReference type="EMBL" id="JXTC01000003">
    <property type="protein sequence ID" value="POO03184.1"/>
    <property type="molecule type" value="Genomic_DNA"/>
</dbReference>
<sequence length="324" mass="37654">MAQLRETKGHCKMKMEPDRISNLPDNIIDQILSHLSIRDAVRTSLLSSKWRYKWAMLSCLVFDDSSLPFSSQKHLKSNKFGSIIDRVLLLHFGPIHKFELSQKWVVLRDHGVIDGWILHVSRNSTRTLYSMLIQPQSIGCLLCMLKPPPTFKGFRNLKSLKLQFVNLAQYVFENLISSCPVLERLNLGKLESPTHLNINAPNLQFFNVDAFYLGINFENTTRLTEVTISFPFADYREYPSPAHKNSSNLLKFFDQLPHIRRLDISYCFLKVDLDELEENAVGTKTNFWEDDHFNCLFTKLQLVKIINIGDFQPDFDFIEFMLSK</sequence>
<name>A0A2P5FZG9_TREOI</name>
<dbReference type="InterPro" id="IPR055411">
    <property type="entry name" value="LRR_FXL15/At3g58940/PEG3-like"/>
</dbReference>
<dbReference type="InterPro" id="IPR032675">
    <property type="entry name" value="LRR_dom_sf"/>
</dbReference>
<protein>
    <submittedName>
        <fullName evidence="2">F-box domain containing protein</fullName>
    </submittedName>
</protein>
<evidence type="ECO:0000313" key="2">
    <source>
        <dbReference type="EMBL" id="POO03184.1"/>
    </source>
</evidence>
<dbReference type="PANTHER" id="PTHR31639">
    <property type="entry name" value="F-BOX PROTEIN-LIKE"/>
    <property type="match status" value="1"/>
</dbReference>
<dbReference type="Gene3D" id="1.20.1280.50">
    <property type="match status" value="1"/>
</dbReference>
<dbReference type="STRING" id="63057.A0A2P5FZG9"/>
<dbReference type="SMART" id="SM00256">
    <property type="entry name" value="FBOX"/>
    <property type="match status" value="1"/>
</dbReference>
<dbReference type="SUPFAM" id="SSF81383">
    <property type="entry name" value="F-box domain"/>
    <property type="match status" value="1"/>
</dbReference>
<proteinExistence type="predicted"/>
<dbReference type="Proteomes" id="UP000237000">
    <property type="component" value="Unassembled WGS sequence"/>
</dbReference>
<reference evidence="3" key="1">
    <citation type="submission" date="2016-06" db="EMBL/GenBank/DDBJ databases">
        <title>Parallel loss of symbiosis genes in relatives of nitrogen-fixing non-legume Parasponia.</title>
        <authorList>
            <person name="Van Velzen R."/>
            <person name="Holmer R."/>
            <person name="Bu F."/>
            <person name="Rutten L."/>
            <person name="Van Zeijl A."/>
            <person name="Liu W."/>
            <person name="Santuari L."/>
            <person name="Cao Q."/>
            <person name="Sharma T."/>
            <person name="Shen D."/>
            <person name="Roswanjaya Y."/>
            <person name="Wardhani T."/>
            <person name="Kalhor M.S."/>
            <person name="Jansen J."/>
            <person name="Van den Hoogen J."/>
            <person name="Gungor B."/>
            <person name="Hartog M."/>
            <person name="Hontelez J."/>
            <person name="Verver J."/>
            <person name="Yang W.-C."/>
            <person name="Schijlen E."/>
            <person name="Repin R."/>
            <person name="Schilthuizen M."/>
            <person name="Schranz E."/>
            <person name="Heidstra R."/>
            <person name="Miyata K."/>
            <person name="Fedorova E."/>
            <person name="Kohlen W."/>
            <person name="Bisseling T."/>
            <person name="Smit S."/>
            <person name="Geurts R."/>
        </authorList>
    </citation>
    <scope>NUCLEOTIDE SEQUENCE [LARGE SCALE GENOMIC DNA]</scope>
    <source>
        <strain evidence="3">cv. RG33-2</strain>
    </source>
</reference>
<feature type="domain" description="F-box" evidence="1">
    <location>
        <begin position="17"/>
        <end position="51"/>
    </location>
</feature>
<dbReference type="Pfam" id="PF24758">
    <property type="entry name" value="LRR_At5g56370"/>
    <property type="match status" value="1"/>
</dbReference>
<dbReference type="InterPro" id="IPR036047">
    <property type="entry name" value="F-box-like_dom_sf"/>
</dbReference>
<accession>A0A2P5FZG9</accession>
<dbReference type="InterPro" id="IPR053781">
    <property type="entry name" value="F-box_AtFBL13-like"/>
</dbReference>
<dbReference type="InParanoid" id="A0A2P5FZG9"/>
<dbReference type="InterPro" id="IPR001810">
    <property type="entry name" value="F-box_dom"/>
</dbReference>
<organism evidence="2 3">
    <name type="scientific">Trema orientale</name>
    <name type="common">Charcoal tree</name>
    <name type="synonym">Celtis orientalis</name>
    <dbReference type="NCBI Taxonomy" id="63057"/>
    <lineage>
        <taxon>Eukaryota</taxon>
        <taxon>Viridiplantae</taxon>
        <taxon>Streptophyta</taxon>
        <taxon>Embryophyta</taxon>
        <taxon>Tracheophyta</taxon>
        <taxon>Spermatophyta</taxon>
        <taxon>Magnoliopsida</taxon>
        <taxon>eudicotyledons</taxon>
        <taxon>Gunneridae</taxon>
        <taxon>Pentapetalae</taxon>
        <taxon>rosids</taxon>
        <taxon>fabids</taxon>
        <taxon>Rosales</taxon>
        <taxon>Cannabaceae</taxon>
        <taxon>Trema</taxon>
    </lineage>
</organism>
<comment type="caution">
    <text evidence="2">The sequence shown here is derived from an EMBL/GenBank/DDBJ whole genome shotgun (WGS) entry which is preliminary data.</text>
</comment>
<dbReference type="PROSITE" id="PS50181">
    <property type="entry name" value="FBOX"/>
    <property type="match status" value="1"/>
</dbReference>
<keyword evidence="3" id="KW-1185">Reference proteome</keyword>
<dbReference type="OrthoDB" id="629734at2759"/>
<dbReference type="PANTHER" id="PTHR31639:SF93">
    <property type="entry name" value="F-BOX_FBD_LRR PROTEIN"/>
    <property type="match status" value="1"/>
</dbReference>
<dbReference type="Pfam" id="PF00646">
    <property type="entry name" value="F-box"/>
    <property type="match status" value="1"/>
</dbReference>
<evidence type="ECO:0000313" key="3">
    <source>
        <dbReference type="Proteomes" id="UP000237000"/>
    </source>
</evidence>
<dbReference type="SUPFAM" id="SSF52047">
    <property type="entry name" value="RNI-like"/>
    <property type="match status" value="1"/>
</dbReference>
<dbReference type="CDD" id="cd22160">
    <property type="entry name" value="F-box_AtFBL13-like"/>
    <property type="match status" value="1"/>
</dbReference>
<evidence type="ECO:0000259" key="1">
    <source>
        <dbReference type="PROSITE" id="PS50181"/>
    </source>
</evidence>
<dbReference type="Gene3D" id="3.80.10.10">
    <property type="entry name" value="Ribonuclease Inhibitor"/>
    <property type="match status" value="1"/>
</dbReference>
<gene>
    <name evidence="2" type="ORF">TorRG33x02_012450</name>
</gene>